<keyword evidence="4 9" id="KW-0548">Nucleotidyltransferase</keyword>
<dbReference type="EC" id="2.7.7.27" evidence="9"/>
<dbReference type="NCBIfam" id="NF001947">
    <property type="entry name" value="PRK00725.1"/>
    <property type="match status" value="1"/>
</dbReference>
<evidence type="ECO:0000256" key="5">
    <source>
        <dbReference type="ARBA" id="ARBA00022741"/>
    </source>
</evidence>
<dbReference type="InterPro" id="IPR029044">
    <property type="entry name" value="Nucleotide-diphossugar_trans"/>
</dbReference>
<accession>A0A4Y6PQQ1</accession>
<dbReference type="CDD" id="cd02508">
    <property type="entry name" value="ADP_Glucose_PP"/>
    <property type="match status" value="1"/>
</dbReference>
<dbReference type="RefSeq" id="WP_141196601.1">
    <property type="nucleotide sequence ID" value="NZ_CP041186.1"/>
</dbReference>
<dbReference type="InterPro" id="IPR011004">
    <property type="entry name" value="Trimer_LpxA-like_sf"/>
</dbReference>
<dbReference type="GO" id="GO:0008878">
    <property type="term" value="F:glucose-1-phosphate adenylyltransferase activity"/>
    <property type="evidence" value="ECO:0007669"/>
    <property type="project" value="UniProtKB-UniRule"/>
</dbReference>
<keyword evidence="3 9" id="KW-0808">Transferase</keyword>
<dbReference type="InterPro" id="IPR011831">
    <property type="entry name" value="ADP-Glc_PPase"/>
</dbReference>
<evidence type="ECO:0000256" key="2">
    <source>
        <dbReference type="ARBA" id="ARBA00022600"/>
    </source>
</evidence>
<dbReference type="EMBL" id="CP041186">
    <property type="protein sequence ID" value="QDG50105.1"/>
    <property type="molecule type" value="Genomic_DNA"/>
</dbReference>
<comment type="catalytic activity">
    <reaction evidence="9">
        <text>alpha-D-glucose 1-phosphate + ATP + H(+) = ADP-alpha-D-glucose + diphosphate</text>
        <dbReference type="Rhea" id="RHEA:12120"/>
        <dbReference type="ChEBI" id="CHEBI:15378"/>
        <dbReference type="ChEBI" id="CHEBI:30616"/>
        <dbReference type="ChEBI" id="CHEBI:33019"/>
        <dbReference type="ChEBI" id="CHEBI:57498"/>
        <dbReference type="ChEBI" id="CHEBI:58601"/>
        <dbReference type="EC" id="2.7.7.27"/>
    </reaction>
</comment>
<dbReference type="NCBIfam" id="NF002023">
    <property type="entry name" value="PRK00844.1"/>
    <property type="match status" value="1"/>
</dbReference>
<dbReference type="GO" id="GO:0005524">
    <property type="term" value="F:ATP binding"/>
    <property type="evidence" value="ECO:0007669"/>
    <property type="project" value="UniProtKB-KW"/>
</dbReference>
<keyword evidence="6 9" id="KW-0067">ATP-binding</keyword>
<dbReference type="UniPathway" id="UPA00164"/>
<evidence type="ECO:0000259" key="11">
    <source>
        <dbReference type="Pfam" id="PF24894"/>
    </source>
</evidence>
<keyword evidence="7 9" id="KW-0320">Glycogen biosynthesis</keyword>
<evidence type="ECO:0000256" key="1">
    <source>
        <dbReference type="ARBA" id="ARBA00010443"/>
    </source>
</evidence>
<keyword evidence="5 9" id="KW-0547">Nucleotide-binding</keyword>
<dbReference type="HAMAP" id="MF_00624">
    <property type="entry name" value="GlgC"/>
    <property type="match status" value="1"/>
</dbReference>
<feature type="binding site" evidence="9">
    <location>
        <position position="96"/>
    </location>
    <ligand>
        <name>alpha-D-glucose 1-phosphate</name>
        <dbReference type="ChEBI" id="CHEBI:58601"/>
    </ligand>
</feature>
<dbReference type="Pfam" id="PF24894">
    <property type="entry name" value="Hexapep_GlmU"/>
    <property type="match status" value="1"/>
</dbReference>
<keyword evidence="2 9" id="KW-0321">Glycogen metabolism</keyword>
<dbReference type="Gene3D" id="3.90.550.10">
    <property type="entry name" value="Spore Coat Polysaccharide Biosynthesis Protein SpsA, Chain A"/>
    <property type="match status" value="1"/>
</dbReference>
<dbReference type="PANTHER" id="PTHR43523">
    <property type="entry name" value="GLUCOSE-1-PHOSPHATE ADENYLYLTRANSFERASE-RELATED"/>
    <property type="match status" value="1"/>
</dbReference>
<reference evidence="12 13" key="1">
    <citation type="submission" date="2019-06" db="EMBL/GenBank/DDBJ databases">
        <title>Persicimonas caeni gen. nov., sp. nov., a predatory bacterium isolated from solar saltern.</title>
        <authorList>
            <person name="Wang S."/>
        </authorList>
    </citation>
    <scope>NUCLEOTIDE SEQUENCE [LARGE SCALE GENOMIC DNA]</scope>
    <source>
        <strain evidence="12 13">YN101</strain>
    </source>
</reference>
<dbReference type="GO" id="GO:0005978">
    <property type="term" value="P:glycogen biosynthetic process"/>
    <property type="evidence" value="ECO:0007669"/>
    <property type="project" value="UniProtKB-UniRule"/>
</dbReference>
<feature type="binding site" evidence="9">
    <location>
        <position position="194"/>
    </location>
    <ligand>
        <name>alpha-D-glucose 1-phosphate</name>
        <dbReference type="ChEBI" id="CHEBI:58601"/>
    </ligand>
</feature>
<dbReference type="OrthoDB" id="9803871at2"/>
<feature type="site" description="Could play a key role in the communication between the regulatory and the substrate sites" evidence="9">
    <location>
        <position position="58"/>
    </location>
</feature>
<evidence type="ECO:0000256" key="8">
    <source>
        <dbReference type="ARBA" id="ARBA00023277"/>
    </source>
</evidence>
<dbReference type="PROSITE" id="PS00809">
    <property type="entry name" value="ADP_GLC_PYROPHOSPH_2"/>
    <property type="match status" value="1"/>
</dbReference>
<evidence type="ECO:0000256" key="7">
    <source>
        <dbReference type="ARBA" id="ARBA00023056"/>
    </source>
</evidence>
<comment type="subunit">
    <text evidence="9">Homotetramer.</text>
</comment>
<keyword evidence="13" id="KW-1185">Reference proteome</keyword>
<dbReference type="InterPro" id="IPR005835">
    <property type="entry name" value="NTP_transferase_dom"/>
</dbReference>
<comment type="pathway">
    <text evidence="9">Glycan biosynthesis; glycogen biosynthesis.</text>
</comment>
<dbReference type="InterPro" id="IPR056818">
    <property type="entry name" value="GlmU/GlgC-like_hexapep"/>
</dbReference>
<name>A0A4Y6PQQ1_PERCE</name>
<gene>
    <name evidence="9 12" type="primary">glgC</name>
    <name evidence="12" type="ORF">FIV42_04955</name>
</gene>
<feature type="binding site" evidence="9">
    <location>
        <position position="161"/>
    </location>
    <ligand>
        <name>alpha-D-glucose 1-phosphate</name>
        <dbReference type="ChEBI" id="CHEBI:58601"/>
    </ligand>
</feature>
<feature type="site" description="Could play a key role in the communication between the regulatory and the substrate sites" evidence="9">
    <location>
        <position position="95"/>
    </location>
</feature>
<evidence type="ECO:0000256" key="4">
    <source>
        <dbReference type="ARBA" id="ARBA00022695"/>
    </source>
</evidence>
<protein>
    <recommendedName>
        <fullName evidence="9">Glucose-1-phosphate adenylyltransferase</fullName>
        <ecNumber evidence="9">2.7.7.27</ecNumber>
    </recommendedName>
    <alternativeName>
        <fullName evidence="9">ADP-glucose pyrophosphorylase</fullName>
        <shortName evidence="9">ADPGlc PPase</shortName>
    </alternativeName>
    <alternativeName>
        <fullName evidence="9">ADP-glucose synthase</fullName>
    </alternativeName>
</protein>
<accession>A0A5B8Y5M2</accession>
<feature type="domain" description="Glucose-1-phosphate adenylyltransferase/Bifunctional protein GlmU-like C-terminal hexapeptide" evidence="11">
    <location>
        <begin position="299"/>
        <end position="404"/>
    </location>
</feature>
<evidence type="ECO:0000259" key="10">
    <source>
        <dbReference type="Pfam" id="PF00483"/>
    </source>
</evidence>
<dbReference type="InterPro" id="IPR005836">
    <property type="entry name" value="ADP_Glu_pyroP_CS"/>
</dbReference>
<dbReference type="PROSITE" id="PS00808">
    <property type="entry name" value="ADP_GLC_PYROPHOSPH_1"/>
    <property type="match status" value="1"/>
</dbReference>
<comment type="similarity">
    <text evidence="1 9">Belongs to the bacterial/plant glucose-1-phosphate adenylyltransferase family.</text>
</comment>
<sequence>MDDVLVMILAGGQGSRLMPLTEDRAKPAVPFGGRYRIIDFVLSNFINSGFYQIKVLTQYKADSLINHISRGWRLSELVGHYVDAVPAQQRRGPHWYRGSADSIYQNLNLIEDAEPRDVCVFGGDHIYKMDVRQMVDFHRDSNGDLTVAAVPVPIEDGWQFGIIESDEEGRIIGFEEKPENPRPMPGDPTRCLASMGNYIFETGALVDEVSRDAHDEDSVHDFGKSIVTKMVRDEVSDVFVYDFSQNVVRGQTERERGYWRDVGTIDAYWQSSMDLVAIDPEFDLYNPKWPIRTRYEHHAPAKFVHDDPSHNRVGTAINSMVAEGAIVSGGVIRNSILFPRVRVNSYSRIEDSVLFDGVDIGRRAKIRRAVIDKGVAIPPDTVIGYDLEKDRQRFTVSDGGVVVIPKGAVFN</sequence>
<organism evidence="12 13">
    <name type="scientific">Persicimonas caeni</name>
    <dbReference type="NCBI Taxonomy" id="2292766"/>
    <lineage>
        <taxon>Bacteria</taxon>
        <taxon>Deltaproteobacteria</taxon>
        <taxon>Bradymonadales</taxon>
        <taxon>Bradymonadaceae</taxon>
        <taxon>Persicimonas</taxon>
    </lineage>
</organism>
<dbReference type="NCBIfam" id="TIGR02091">
    <property type="entry name" value="glgC"/>
    <property type="match status" value="1"/>
</dbReference>
<feature type="binding site" evidence="9">
    <location>
        <begin position="176"/>
        <end position="177"/>
    </location>
    <ligand>
        <name>alpha-D-glucose 1-phosphate</name>
        <dbReference type="ChEBI" id="CHEBI:58601"/>
    </ligand>
</feature>
<dbReference type="InterPro" id="IPR023049">
    <property type="entry name" value="GlgC_bac"/>
</dbReference>
<dbReference type="PANTHER" id="PTHR43523:SF2">
    <property type="entry name" value="GLUCOSE-1-PHOSPHATE ADENYLYLTRANSFERASE"/>
    <property type="match status" value="1"/>
</dbReference>
<dbReference type="CDD" id="cd04651">
    <property type="entry name" value="LbH_G1P_AT_C"/>
    <property type="match status" value="1"/>
</dbReference>
<dbReference type="Gene3D" id="2.160.10.10">
    <property type="entry name" value="Hexapeptide repeat proteins"/>
    <property type="match status" value="1"/>
</dbReference>
<evidence type="ECO:0000313" key="13">
    <source>
        <dbReference type="Proteomes" id="UP000315995"/>
    </source>
</evidence>
<proteinExistence type="inferred from homology"/>
<dbReference type="SUPFAM" id="SSF53448">
    <property type="entry name" value="Nucleotide-diphospho-sugar transferases"/>
    <property type="match status" value="1"/>
</dbReference>
<feature type="domain" description="Nucleotidyl transferase" evidence="10">
    <location>
        <begin position="6"/>
        <end position="275"/>
    </location>
</feature>
<dbReference type="Pfam" id="PF00483">
    <property type="entry name" value="NTP_transferase"/>
    <property type="match status" value="1"/>
</dbReference>
<evidence type="ECO:0000256" key="6">
    <source>
        <dbReference type="ARBA" id="ARBA00022840"/>
    </source>
</evidence>
<comment type="function">
    <text evidence="9">Involved in the biosynthesis of ADP-glucose, a building block required for the elongation reactions to produce glycogen. Catalyzes the reaction between ATP and alpha-D-glucose 1-phosphate (G1P) to produce pyrophosphate and ADP-Glc.</text>
</comment>
<dbReference type="SUPFAM" id="SSF51161">
    <property type="entry name" value="Trimeric LpxA-like enzymes"/>
    <property type="match status" value="1"/>
</dbReference>
<evidence type="ECO:0000256" key="9">
    <source>
        <dbReference type="HAMAP-Rule" id="MF_00624"/>
    </source>
</evidence>
<evidence type="ECO:0000256" key="3">
    <source>
        <dbReference type="ARBA" id="ARBA00022679"/>
    </source>
</evidence>
<evidence type="ECO:0000313" key="12">
    <source>
        <dbReference type="EMBL" id="QDG50105.1"/>
    </source>
</evidence>
<dbReference type="Proteomes" id="UP000315995">
    <property type="component" value="Chromosome"/>
</dbReference>
<keyword evidence="8 9" id="KW-0119">Carbohydrate metabolism</keyword>
<dbReference type="AlphaFoldDB" id="A0A4Y6PQQ1"/>